<sequence length="212" mass="22649">MPEALTKSEVQKGQDPSSVKQWDNDVPLEKKFEDFAAIVDKLGVCMLGTARDGVGPVCRSMAVAKRTGPDFLFLSNADSHKFEELEGKSSIVSLSFQNNSNTDWVSVTGEAVTTSNDDPRIKEIHSNMVSAWFGNLGDGVHTGGPEDPRMKLIEIKATFISYWRTGALGGAGLAMEAVAAAATGTVATPGSLRQLTSEEIAEARSKYSSMSS</sequence>
<dbReference type="EMBL" id="JAUTXU010000022">
    <property type="protein sequence ID" value="KAK3720350.1"/>
    <property type="molecule type" value="Genomic_DNA"/>
</dbReference>
<evidence type="ECO:0000313" key="2">
    <source>
        <dbReference type="Proteomes" id="UP001281147"/>
    </source>
</evidence>
<comment type="caution">
    <text evidence="1">The sequence shown here is derived from an EMBL/GenBank/DDBJ whole genome shotgun (WGS) entry which is preliminary data.</text>
</comment>
<accession>A0ACC3NP41</accession>
<dbReference type="Proteomes" id="UP001281147">
    <property type="component" value="Unassembled WGS sequence"/>
</dbReference>
<reference evidence="1" key="1">
    <citation type="submission" date="2023-07" db="EMBL/GenBank/DDBJ databases">
        <title>Black Yeasts Isolated from many extreme environments.</title>
        <authorList>
            <person name="Coleine C."/>
            <person name="Stajich J.E."/>
            <person name="Selbmann L."/>
        </authorList>
    </citation>
    <scope>NUCLEOTIDE SEQUENCE</scope>
    <source>
        <strain evidence="1">CCFEE 5714</strain>
    </source>
</reference>
<proteinExistence type="predicted"/>
<name>A0ACC3NP41_9PEZI</name>
<protein>
    <submittedName>
        <fullName evidence="1">Uncharacterized protein</fullName>
    </submittedName>
</protein>
<evidence type="ECO:0000313" key="1">
    <source>
        <dbReference type="EMBL" id="KAK3720350.1"/>
    </source>
</evidence>
<gene>
    <name evidence="1" type="ORF">LTR37_003761</name>
</gene>
<organism evidence="1 2">
    <name type="scientific">Vermiconidia calcicola</name>
    <dbReference type="NCBI Taxonomy" id="1690605"/>
    <lineage>
        <taxon>Eukaryota</taxon>
        <taxon>Fungi</taxon>
        <taxon>Dikarya</taxon>
        <taxon>Ascomycota</taxon>
        <taxon>Pezizomycotina</taxon>
        <taxon>Dothideomycetes</taxon>
        <taxon>Dothideomycetidae</taxon>
        <taxon>Mycosphaerellales</taxon>
        <taxon>Extremaceae</taxon>
        <taxon>Vermiconidia</taxon>
    </lineage>
</organism>
<keyword evidence="2" id="KW-1185">Reference proteome</keyword>